<dbReference type="Proteomes" id="UP000033856">
    <property type="component" value="Unassembled WGS sequence"/>
</dbReference>
<evidence type="ECO:0000313" key="3">
    <source>
        <dbReference type="Proteomes" id="UP000033856"/>
    </source>
</evidence>
<protein>
    <recommendedName>
        <fullName evidence="4">Fimbrial assembly family protein</fullName>
    </recommendedName>
</protein>
<evidence type="ECO:0008006" key="4">
    <source>
        <dbReference type="Google" id="ProtNLM"/>
    </source>
</evidence>
<organism evidence="2 3">
    <name type="scientific">Candidatus Jorgensenbacteria bacterium GW2011_GWF2_41_8</name>
    <dbReference type="NCBI Taxonomy" id="1618667"/>
    <lineage>
        <taxon>Bacteria</taxon>
        <taxon>Candidatus Joergenseniibacteriota</taxon>
    </lineage>
</organism>
<evidence type="ECO:0000256" key="1">
    <source>
        <dbReference type="SAM" id="Phobius"/>
    </source>
</evidence>
<gene>
    <name evidence="2" type="ORF">UU83_C0011G0007</name>
</gene>
<reference evidence="2 3" key="1">
    <citation type="journal article" date="2015" name="Nature">
        <title>rRNA introns, odd ribosomes, and small enigmatic genomes across a large radiation of phyla.</title>
        <authorList>
            <person name="Brown C.T."/>
            <person name="Hug L.A."/>
            <person name="Thomas B.C."/>
            <person name="Sharon I."/>
            <person name="Castelle C.J."/>
            <person name="Singh A."/>
            <person name="Wilkins M.J."/>
            <person name="Williams K.H."/>
            <person name="Banfield J.F."/>
        </authorList>
    </citation>
    <scope>NUCLEOTIDE SEQUENCE [LARGE SCALE GENOMIC DNA]</scope>
</reference>
<accession>A0A0G1AIC4</accession>
<evidence type="ECO:0000313" key="2">
    <source>
        <dbReference type="EMBL" id="KKS25043.1"/>
    </source>
</evidence>
<comment type="caution">
    <text evidence="2">The sequence shown here is derived from an EMBL/GenBank/DDBJ whole genome shotgun (WGS) entry which is preliminary data.</text>
</comment>
<proteinExistence type="predicted"/>
<keyword evidence="1" id="KW-0472">Membrane</keyword>
<name>A0A0G1AIC4_9BACT</name>
<feature type="transmembrane region" description="Helical" evidence="1">
    <location>
        <begin position="28"/>
        <end position="49"/>
    </location>
</feature>
<keyword evidence="1" id="KW-1133">Transmembrane helix</keyword>
<keyword evidence="1" id="KW-0812">Transmembrane</keyword>
<dbReference type="EMBL" id="LCCD01000011">
    <property type="protein sequence ID" value="KKS25043.1"/>
    <property type="molecule type" value="Genomic_DNA"/>
</dbReference>
<dbReference type="AlphaFoldDB" id="A0A0G1AIC4"/>
<sequence>MSDQKGGLQLLPETRRRVDIKVPGENKFLFSGAAVLAAVFVLFLGLNFYSSFLTKKIASIDNDLMILEKQRDKKNEESLLLLDKQLALISQLLNDHIFWSRGLAKVESLLQNQIQFESFSASTIDGKFSFKALAANYAVVARQIASFISDGAIKDVSLNNVNTLTNGKLEFNMKLDLDKNKFLKQQDTK</sequence>